<organism evidence="3 4">
    <name type="scientific">Candidatus Omnitrophus magneticus</name>
    <dbReference type="NCBI Taxonomy" id="1609969"/>
    <lineage>
        <taxon>Bacteria</taxon>
        <taxon>Pseudomonadati</taxon>
        <taxon>Candidatus Omnitrophota</taxon>
        <taxon>Candidatus Omnitrophus</taxon>
    </lineage>
</organism>
<comment type="similarity">
    <text evidence="1">Belongs to the YggT family.</text>
</comment>
<feature type="transmembrane region" description="Helical" evidence="2">
    <location>
        <begin position="12"/>
        <end position="32"/>
    </location>
</feature>
<dbReference type="EMBL" id="JYNY01000222">
    <property type="protein sequence ID" value="KJJ85107.1"/>
    <property type="molecule type" value="Genomic_DNA"/>
</dbReference>
<sequence length="98" mass="10995">MFILAELLKSVALLISLVFNILYFVLVVRIILSWVGADIYNDIVQLVYKVTDPILEPFKRLPLQTGNIDFSPILAFIVLSVLKSFIVNVLYGIAARLG</sequence>
<dbReference type="Proteomes" id="UP000033428">
    <property type="component" value="Unassembled WGS sequence"/>
</dbReference>
<evidence type="ECO:0000313" key="3">
    <source>
        <dbReference type="EMBL" id="KJJ85107.1"/>
    </source>
</evidence>
<protein>
    <recommendedName>
        <fullName evidence="5">YggT family protein</fullName>
    </recommendedName>
</protein>
<evidence type="ECO:0000256" key="1">
    <source>
        <dbReference type="ARBA" id="ARBA00010894"/>
    </source>
</evidence>
<reference evidence="3 4" key="1">
    <citation type="submission" date="2015-02" db="EMBL/GenBank/DDBJ databases">
        <title>Single-cell genomics of uncultivated deep-branching MTB reveals a conserved set of magnetosome genes.</title>
        <authorList>
            <person name="Kolinko S."/>
            <person name="Richter M."/>
            <person name="Glockner F.O."/>
            <person name="Brachmann A."/>
            <person name="Schuler D."/>
        </authorList>
    </citation>
    <scope>NUCLEOTIDE SEQUENCE [LARGE SCALE GENOMIC DNA]</scope>
    <source>
        <strain evidence="3">SKK-01</strain>
    </source>
</reference>
<dbReference type="GO" id="GO:0016020">
    <property type="term" value="C:membrane"/>
    <property type="evidence" value="ECO:0007669"/>
    <property type="project" value="InterPro"/>
</dbReference>
<evidence type="ECO:0008006" key="5">
    <source>
        <dbReference type="Google" id="ProtNLM"/>
    </source>
</evidence>
<keyword evidence="2" id="KW-0812">Transmembrane</keyword>
<feature type="transmembrane region" description="Helical" evidence="2">
    <location>
        <begin position="73"/>
        <end position="94"/>
    </location>
</feature>
<proteinExistence type="inferred from homology"/>
<dbReference type="PANTHER" id="PTHR33219:SF14">
    <property type="entry name" value="PROTEIN COFACTOR ASSEMBLY OF COMPLEX C SUBUNIT B CCB3, CHLOROPLASTIC-RELATED"/>
    <property type="match status" value="1"/>
</dbReference>
<gene>
    <name evidence="3" type="ORF">OMAG_001071</name>
</gene>
<dbReference type="InterPro" id="IPR003425">
    <property type="entry name" value="CCB3/YggT"/>
</dbReference>
<dbReference type="Pfam" id="PF02325">
    <property type="entry name" value="CCB3_YggT"/>
    <property type="match status" value="1"/>
</dbReference>
<keyword evidence="4" id="KW-1185">Reference proteome</keyword>
<keyword evidence="2" id="KW-0472">Membrane</keyword>
<dbReference type="AlphaFoldDB" id="A0A0F0CPA9"/>
<evidence type="ECO:0000256" key="2">
    <source>
        <dbReference type="SAM" id="Phobius"/>
    </source>
</evidence>
<accession>A0A0F0CPA9</accession>
<dbReference type="PANTHER" id="PTHR33219">
    <property type="entry name" value="YLMG HOMOLOG PROTEIN 2, CHLOROPLASTIC"/>
    <property type="match status" value="1"/>
</dbReference>
<name>A0A0F0CPA9_9BACT</name>
<comment type="caution">
    <text evidence="3">The sequence shown here is derived from an EMBL/GenBank/DDBJ whole genome shotgun (WGS) entry which is preliminary data.</text>
</comment>
<evidence type="ECO:0000313" key="4">
    <source>
        <dbReference type="Proteomes" id="UP000033428"/>
    </source>
</evidence>
<keyword evidence="2" id="KW-1133">Transmembrane helix</keyword>